<protein>
    <submittedName>
        <fullName evidence="2">Uncharacterized protein</fullName>
    </submittedName>
</protein>
<dbReference type="Proteomes" id="UP001497516">
    <property type="component" value="Chromosome 1"/>
</dbReference>
<gene>
    <name evidence="2" type="ORF">LTRI10_LOCUS4121</name>
</gene>
<organism evidence="2 3">
    <name type="scientific">Linum trigynum</name>
    <dbReference type="NCBI Taxonomy" id="586398"/>
    <lineage>
        <taxon>Eukaryota</taxon>
        <taxon>Viridiplantae</taxon>
        <taxon>Streptophyta</taxon>
        <taxon>Embryophyta</taxon>
        <taxon>Tracheophyta</taxon>
        <taxon>Spermatophyta</taxon>
        <taxon>Magnoliopsida</taxon>
        <taxon>eudicotyledons</taxon>
        <taxon>Gunneridae</taxon>
        <taxon>Pentapetalae</taxon>
        <taxon>rosids</taxon>
        <taxon>fabids</taxon>
        <taxon>Malpighiales</taxon>
        <taxon>Linaceae</taxon>
        <taxon>Linum</taxon>
    </lineage>
</organism>
<keyword evidence="3" id="KW-1185">Reference proteome</keyword>
<feature type="compositionally biased region" description="Low complexity" evidence="1">
    <location>
        <begin position="7"/>
        <end position="16"/>
    </location>
</feature>
<accession>A0AAV2CJ26</accession>
<proteinExistence type="predicted"/>
<feature type="compositionally biased region" description="Basic and acidic residues" evidence="1">
    <location>
        <begin position="39"/>
        <end position="55"/>
    </location>
</feature>
<evidence type="ECO:0000313" key="2">
    <source>
        <dbReference type="EMBL" id="CAL1356415.1"/>
    </source>
</evidence>
<dbReference type="EMBL" id="OZ034813">
    <property type="protein sequence ID" value="CAL1356415.1"/>
    <property type="molecule type" value="Genomic_DNA"/>
</dbReference>
<sequence length="69" mass="7532">MRRRLGARGVDGAATADGRRARRGRPDEATGGEGTTGRGDWRRLGQKWGGEERRVRGSGLLAGERRNKT</sequence>
<evidence type="ECO:0000313" key="3">
    <source>
        <dbReference type="Proteomes" id="UP001497516"/>
    </source>
</evidence>
<name>A0AAV2CJ26_9ROSI</name>
<reference evidence="2 3" key="1">
    <citation type="submission" date="2024-04" db="EMBL/GenBank/DDBJ databases">
        <authorList>
            <person name="Fracassetti M."/>
        </authorList>
    </citation>
    <scope>NUCLEOTIDE SEQUENCE [LARGE SCALE GENOMIC DNA]</scope>
</reference>
<evidence type="ECO:0000256" key="1">
    <source>
        <dbReference type="SAM" id="MobiDB-lite"/>
    </source>
</evidence>
<feature type="region of interest" description="Disordered" evidence="1">
    <location>
        <begin position="1"/>
        <end position="69"/>
    </location>
</feature>
<dbReference type="AlphaFoldDB" id="A0AAV2CJ26"/>